<keyword evidence="1" id="KW-0732">Signal</keyword>
<name>A0A5K3F3X4_MESCO</name>
<evidence type="ECO:0000256" key="1">
    <source>
        <dbReference type="SAM" id="SignalP"/>
    </source>
</evidence>
<protein>
    <submittedName>
        <fullName evidence="2">Secreted protein</fullName>
    </submittedName>
</protein>
<organism evidence="2">
    <name type="scientific">Mesocestoides corti</name>
    <name type="common">Flatworm</name>
    <dbReference type="NCBI Taxonomy" id="53468"/>
    <lineage>
        <taxon>Eukaryota</taxon>
        <taxon>Metazoa</taxon>
        <taxon>Spiralia</taxon>
        <taxon>Lophotrochozoa</taxon>
        <taxon>Platyhelminthes</taxon>
        <taxon>Cestoda</taxon>
        <taxon>Eucestoda</taxon>
        <taxon>Cyclophyllidea</taxon>
        <taxon>Mesocestoididae</taxon>
        <taxon>Mesocestoides</taxon>
    </lineage>
</organism>
<evidence type="ECO:0000313" key="2">
    <source>
        <dbReference type="WBParaSite" id="MCU_005248-RA"/>
    </source>
</evidence>
<feature type="signal peptide" evidence="1">
    <location>
        <begin position="1"/>
        <end position="16"/>
    </location>
</feature>
<dbReference type="AlphaFoldDB" id="A0A5K3F3X4"/>
<reference evidence="2" key="1">
    <citation type="submission" date="2019-11" db="UniProtKB">
        <authorList>
            <consortium name="WormBaseParasite"/>
        </authorList>
    </citation>
    <scope>IDENTIFICATION</scope>
</reference>
<sequence length="74" mass="8456">MKICLLIICIAGLVVADLRNRGEAVHSVHNRGLHFFRLRRSPQCVEIEPEIIQQILIHGVCPFGDRTPSFYDEN</sequence>
<accession>A0A5K3F3X4</accession>
<dbReference type="WBParaSite" id="MCU_005248-RA">
    <property type="protein sequence ID" value="MCU_005248-RA"/>
    <property type="gene ID" value="MCU_005248"/>
</dbReference>
<feature type="chain" id="PRO_5024360546" evidence="1">
    <location>
        <begin position="17"/>
        <end position="74"/>
    </location>
</feature>
<proteinExistence type="predicted"/>